<feature type="compositionally biased region" description="Low complexity" evidence="1">
    <location>
        <begin position="33"/>
        <end position="51"/>
    </location>
</feature>
<dbReference type="EMBL" id="JBBNAE010000002">
    <property type="protein sequence ID" value="KAK9146747.1"/>
    <property type="molecule type" value="Genomic_DNA"/>
</dbReference>
<comment type="caution">
    <text evidence="2">The sequence shown here is derived from an EMBL/GenBank/DDBJ whole genome shotgun (WGS) entry which is preliminary data.</text>
</comment>
<evidence type="ECO:0000313" key="2">
    <source>
        <dbReference type="EMBL" id="KAK9146747.1"/>
    </source>
</evidence>
<accession>A0AAP0K8M1</accession>
<sequence length="63" mass="6944">MPWNSGTSVFIPDSHRLRSSSTARGLQRLHGASTYSSSPSVEESPTGSSPTGSFRWLQIRFIF</sequence>
<dbReference type="AlphaFoldDB" id="A0AAP0K8M1"/>
<protein>
    <submittedName>
        <fullName evidence="2">Uncharacterized protein</fullName>
    </submittedName>
</protein>
<evidence type="ECO:0000256" key="1">
    <source>
        <dbReference type="SAM" id="MobiDB-lite"/>
    </source>
</evidence>
<evidence type="ECO:0000313" key="3">
    <source>
        <dbReference type="Proteomes" id="UP001417504"/>
    </source>
</evidence>
<organism evidence="2 3">
    <name type="scientific">Stephania japonica</name>
    <dbReference type="NCBI Taxonomy" id="461633"/>
    <lineage>
        <taxon>Eukaryota</taxon>
        <taxon>Viridiplantae</taxon>
        <taxon>Streptophyta</taxon>
        <taxon>Embryophyta</taxon>
        <taxon>Tracheophyta</taxon>
        <taxon>Spermatophyta</taxon>
        <taxon>Magnoliopsida</taxon>
        <taxon>Ranunculales</taxon>
        <taxon>Menispermaceae</taxon>
        <taxon>Menispermoideae</taxon>
        <taxon>Cissampelideae</taxon>
        <taxon>Stephania</taxon>
    </lineage>
</organism>
<gene>
    <name evidence="2" type="ORF">Sjap_006650</name>
</gene>
<proteinExistence type="predicted"/>
<name>A0AAP0K8M1_9MAGN</name>
<reference evidence="2 3" key="1">
    <citation type="submission" date="2024-01" db="EMBL/GenBank/DDBJ databases">
        <title>Genome assemblies of Stephania.</title>
        <authorList>
            <person name="Yang L."/>
        </authorList>
    </citation>
    <scope>NUCLEOTIDE SEQUENCE [LARGE SCALE GENOMIC DNA]</scope>
    <source>
        <strain evidence="2">QJT</strain>
        <tissue evidence="2">Leaf</tissue>
    </source>
</reference>
<feature type="region of interest" description="Disordered" evidence="1">
    <location>
        <begin position="14"/>
        <end position="52"/>
    </location>
</feature>
<dbReference type="Proteomes" id="UP001417504">
    <property type="component" value="Unassembled WGS sequence"/>
</dbReference>
<keyword evidence="3" id="KW-1185">Reference proteome</keyword>